<dbReference type="GO" id="GO:0003676">
    <property type="term" value="F:nucleic acid binding"/>
    <property type="evidence" value="ECO:0007669"/>
    <property type="project" value="InterPro"/>
</dbReference>
<accession>X0VH88</accession>
<dbReference type="SUPFAM" id="SSF53098">
    <property type="entry name" value="Ribonuclease H-like"/>
    <property type="match status" value="1"/>
</dbReference>
<evidence type="ECO:0000256" key="2">
    <source>
        <dbReference type="SAM" id="MobiDB-lite"/>
    </source>
</evidence>
<organism evidence="4">
    <name type="scientific">marine sediment metagenome</name>
    <dbReference type="NCBI Taxonomy" id="412755"/>
    <lineage>
        <taxon>unclassified sequences</taxon>
        <taxon>metagenomes</taxon>
        <taxon>ecological metagenomes</taxon>
    </lineage>
</organism>
<dbReference type="Pfam" id="PF22483">
    <property type="entry name" value="Mu-transpos_C_2"/>
    <property type="match status" value="1"/>
</dbReference>
<dbReference type="GO" id="GO:0015074">
    <property type="term" value="P:DNA integration"/>
    <property type="evidence" value="ECO:0007669"/>
    <property type="project" value="InterPro"/>
</dbReference>
<dbReference type="PROSITE" id="PS50994">
    <property type="entry name" value="INTEGRASE"/>
    <property type="match status" value="1"/>
</dbReference>
<evidence type="ECO:0000313" key="4">
    <source>
        <dbReference type="EMBL" id="GAG17669.1"/>
    </source>
</evidence>
<dbReference type="InterPro" id="IPR012337">
    <property type="entry name" value="RNaseH-like_sf"/>
</dbReference>
<dbReference type="Gene3D" id="3.30.420.10">
    <property type="entry name" value="Ribonuclease H-like superfamily/Ribonuclease H"/>
    <property type="match status" value="1"/>
</dbReference>
<gene>
    <name evidence="4" type="ORF">S01H1_56338</name>
</gene>
<comment type="caution">
    <text evidence="4">The sequence shown here is derived from an EMBL/GenBank/DDBJ whole genome shotgun (WGS) entry which is preliminary data.</text>
</comment>
<feature type="compositionally biased region" description="Basic and acidic residues" evidence="2">
    <location>
        <begin position="39"/>
        <end position="48"/>
    </location>
</feature>
<dbReference type="InterPro" id="IPR036397">
    <property type="entry name" value="RNaseH_sf"/>
</dbReference>
<proteinExistence type="inferred from homology"/>
<feature type="domain" description="Integrase catalytic" evidence="3">
    <location>
        <begin position="1"/>
        <end position="143"/>
    </location>
</feature>
<dbReference type="PANTHER" id="PTHR35004">
    <property type="entry name" value="TRANSPOSASE RV3428C-RELATED"/>
    <property type="match status" value="1"/>
</dbReference>
<feature type="non-terminal residue" evidence="4">
    <location>
        <position position="1"/>
    </location>
</feature>
<dbReference type="PANTHER" id="PTHR35004:SF7">
    <property type="entry name" value="INTEGRASE PROTEIN"/>
    <property type="match status" value="1"/>
</dbReference>
<dbReference type="EMBL" id="BARS01036677">
    <property type="protein sequence ID" value="GAG17669.1"/>
    <property type="molecule type" value="Genomic_DNA"/>
</dbReference>
<feature type="non-terminal residue" evidence="4">
    <location>
        <position position="257"/>
    </location>
</feature>
<dbReference type="InterPro" id="IPR001584">
    <property type="entry name" value="Integrase_cat-core"/>
</dbReference>
<dbReference type="AlphaFoldDB" id="X0VH88"/>
<dbReference type="InterPro" id="IPR054353">
    <property type="entry name" value="IstA-like_C"/>
</dbReference>
<comment type="similarity">
    <text evidence="1">Belongs to the transposase IS21/IS408/IS1162 family.</text>
</comment>
<evidence type="ECO:0000259" key="3">
    <source>
        <dbReference type="PROSITE" id="PS50994"/>
    </source>
</evidence>
<feature type="region of interest" description="Disordered" evidence="2">
    <location>
        <begin position="29"/>
        <end position="48"/>
    </location>
</feature>
<sequence length="257" mass="30252">CRSESLPALRNGIQAALFRLGHVPRRHWTDNSSAATHRPGKEDGTDRRFNDNYRDLMKHFGMEPRTIQVGAAHENGDVESLNGVLKRRIKQYLLLRGSRDFSSVEEYRSFLEQVLEKANAKRTQRLAEELVQMRKLNVSRLAEYTEYRCRVMSWGTITVDRRIYSVPGRLIREKVVVRRYEEHLEVFFNGVYQLTAPWISRESGHCINYRHLIGWLVRKPGAFRNYRFKNDLFPGEEFRWAYDALSEAVSERTADRE</sequence>
<reference evidence="4" key="1">
    <citation type="journal article" date="2014" name="Front. Microbiol.">
        <title>High frequency of phylogenetically diverse reductive dehalogenase-homologous genes in deep subseafloor sedimentary metagenomes.</title>
        <authorList>
            <person name="Kawai M."/>
            <person name="Futagami T."/>
            <person name="Toyoda A."/>
            <person name="Takaki Y."/>
            <person name="Nishi S."/>
            <person name="Hori S."/>
            <person name="Arai W."/>
            <person name="Tsubouchi T."/>
            <person name="Morono Y."/>
            <person name="Uchiyama I."/>
            <person name="Ito T."/>
            <person name="Fujiyama A."/>
            <person name="Inagaki F."/>
            <person name="Takami H."/>
        </authorList>
    </citation>
    <scope>NUCLEOTIDE SEQUENCE</scope>
    <source>
        <strain evidence="4">Expedition CK06-06</strain>
    </source>
</reference>
<name>X0VH88_9ZZZZ</name>
<evidence type="ECO:0000256" key="1">
    <source>
        <dbReference type="ARBA" id="ARBA00009277"/>
    </source>
</evidence>
<protein>
    <recommendedName>
        <fullName evidence="3">Integrase catalytic domain-containing protein</fullName>
    </recommendedName>
</protein>